<dbReference type="InterPro" id="IPR008271">
    <property type="entry name" value="Ser/Thr_kinase_AS"/>
</dbReference>
<sequence length="477" mass="52020">MGNCLDSSAAKVDSTQSSHTPGASRISSRTSRSSVPSSLTIPSYSEKSSSECLPTPRSEGEILSSPNLKAFSFNELKNATRNFRPDSVLGEGGFGCVFKGWIDENTLAASKPGSGMVVAVKKLKPEGFQGHKEWLTEVNYLGQLHHPNLVKLIGYCVEGENRLLVYEFMPKGSLENHLFRRGPQPLSWAVRVKVAIGAARGLSFLHDAKSQVIYRDFKASNILLDAEFNAKLSDFGLAKAGPTGDRTHVSTQVMGTHGYAAPEYVATVIVISDDYADASPFLDQASSTMAKLFYYVQVGESLTVNISPGSSFTVKYYFHVNIAVDVGRLTAKSDVYSFGVVLLELLSGRRAVDKTKVGVEQNLADWAKPYLNDKRKLFRIMDTKLGGQYPQKGAFIAANLALQCLSPEAKVRPRMSEVLATLEHIESPKCAAKNSRSEHLTVQTPVRQSPMRHHHAPGTPTAGASPLPSHHQSPRLR</sequence>
<evidence type="ECO:0000256" key="3">
    <source>
        <dbReference type="ARBA" id="ARBA00022475"/>
    </source>
</evidence>
<dbReference type="InterPro" id="IPR017441">
    <property type="entry name" value="Protein_kinase_ATP_BS"/>
</dbReference>
<comment type="caution">
    <text evidence="15">The sequence shown here is derived from an EMBL/GenBank/DDBJ whole genome shotgun (WGS) entry which is preliminary data.</text>
</comment>
<dbReference type="GO" id="GO:0005524">
    <property type="term" value="F:ATP binding"/>
    <property type="evidence" value="ECO:0007669"/>
    <property type="project" value="UniProtKB-UniRule"/>
</dbReference>
<dbReference type="Pfam" id="PF07714">
    <property type="entry name" value="PK_Tyr_Ser-Thr"/>
    <property type="match status" value="1"/>
</dbReference>
<keyword evidence="8 11" id="KW-0067">ATP-binding</keyword>
<dbReference type="InterPro" id="IPR000719">
    <property type="entry name" value="Prot_kinase_dom"/>
</dbReference>
<comment type="similarity">
    <text evidence="12">Belongs to the protein kinase superfamily.</text>
</comment>
<feature type="compositionally biased region" description="Low complexity" evidence="13">
    <location>
        <begin position="24"/>
        <end position="45"/>
    </location>
</feature>
<evidence type="ECO:0000256" key="11">
    <source>
        <dbReference type="PROSITE-ProRule" id="PRU10141"/>
    </source>
</evidence>
<name>A0A5N5LSF9_9ROSI</name>
<keyword evidence="16" id="KW-1185">Reference proteome</keyword>
<proteinExistence type="inferred from homology"/>
<evidence type="ECO:0000313" key="15">
    <source>
        <dbReference type="EMBL" id="KAB5544966.1"/>
    </source>
</evidence>
<evidence type="ECO:0000256" key="6">
    <source>
        <dbReference type="ARBA" id="ARBA00022741"/>
    </source>
</evidence>
<dbReference type="AlphaFoldDB" id="A0A5N5LSF9"/>
<evidence type="ECO:0000256" key="2">
    <source>
        <dbReference type="ARBA" id="ARBA00012513"/>
    </source>
</evidence>
<dbReference type="FunFam" id="1.10.510.10:FF:001023">
    <property type="entry name" value="Os07g0541700 protein"/>
    <property type="match status" value="1"/>
</dbReference>
<evidence type="ECO:0000313" key="16">
    <source>
        <dbReference type="Proteomes" id="UP000326939"/>
    </source>
</evidence>
<organism evidence="15 16">
    <name type="scientific">Salix brachista</name>
    <dbReference type="NCBI Taxonomy" id="2182728"/>
    <lineage>
        <taxon>Eukaryota</taxon>
        <taxon>Viridiplantae</taxon>
        <taxon>Streptophyta</taxon>
        <taxon>Embryophyta</taxon>
        <taxon>Tracheophyta</taxon>
        <taxon>Spermatophyta</taxon>
        <taxon>Magnoliopsida</taxon>
        <taxon>eudicotyledons</taxon>
        <taxon>Gunneridae</taxon>
        <taxon>Pentapetalae</taxon>
        <taxon>rosids</taxon>
        <taxon>fabids</taxon>
        <taxon>Malpighiales</taxon>
        <taxon>Salicaceae</taxon>
        <taxon>Saliceae</taxon>
        <taxon>Salix</taxon>
    </lineage>
</organism>
<comment type="subcellular location">
    <subcellularLocation>
        <location evidence="1">Cell membrane</location>
    </subcellularLocation>
</comment>
<evidence type="ECO:0000256" key="8">
    <source>
        <dbReference type="ARBA" id="ARBA00022840"/>
    </source>
</evidence>
<dbReference type="Gene3D" id="1.10.510.10">
    <property type="entry name" value="Transferase(Phosphotransferase) domain 1"/>
    <property type="match status" value="1"/>
</dbReference>
<evidence type="ECO:0000256" key="10">
    <source>
        <dbReference type="ARBA" id="ARBA00048679"/>
    </source>
</evidence>
<dbReference type="GO" id="GO:0004674">
    <property type="term" value="F:protein serine/threonine kinase activity"/>
    <property type="evidence" value="ECO:0007669"/>
    <property type="project" value="UniProtKB-KW"/>
</dbReference>
<gene>
    <name evidence="15" type="ORF">DKX38_013078</name>
</gene>
<evidence type="ECO:0000259" key="14">
    <source>
        <dbReference type="PROSITE" id="PS50011"/>
    </source>
</evidence>
<dbReference type="PROSITE" id="PS50011">
    <property type="entry name" value="PROTEIN_KINASE_DOM"/>
    <property type="match status" value="1"/>
</dbReference>
<feature type="region of interest" description="Disordered" evidence="13">
    <location>
        <begin position="430"/>
        <end position="477"/>
    </location>
</feature>
<evidence type="ECO:0000256" key="13">
    <source>
        <dbReference type="SAM" id="MobiDB-lite"/>
    </source>
</evidence>
<dbReference type="Proteomes" id="UP000326939">
    <property type="component" value="Chromosome 8"/>
</dbReference>
<dbReference type="EMBL" id="VDCV01000008">
    <property type="protein sequence ID" value="KAB5544966.1"/>
    <property type="molecule type" value="Genomic_DNA"/>
</dbReference>
<dbReference type="PROSITE" id="PS00108">
    <property type="entry name" value="PROTEIN_KINASE_ST"/>
    <property type="match status" value="1"/>
</dbReference>
<keyword evidence="3" id="KW-0472">Membrane</keyword>
<evidence type="ECO:0000256" key="4">
    <source>
        <dbReference type="ARBA" id="ARBA00022527"/>
    </source>
</evidence>
<evidence type="ECO:0000256" key="7">
    <source>
        <dbReference type="ARBA" id="ARBA00022777"/>
    </source>
</evidence>
<feature type="region of interest" description="Disordered" evidence="13">
    <location>
        <begin position="1"/>
        <end position="60"/>
    </location>
</feature>
<feature type="domain" description="Protein kinase" evidence="14">
    <location>
        <begin position="83"/>
        <end position="425"/>
    </location>
</feature>
<dbReference type="GO" id="GO:0005886">
    <property type="term" value="C:plasma membrane"/>
    <property type="evidence" value="ECO:0007669"/>
    <property type="project" value="UniProtKB-SubCell"/>
</dbReference>
<feature type="binding site" evidence="11">
    <location>
        <position position="122"/>
    </location>
    <ligand>
        <name>ATP</name>
        <dbReference type="ChEBI" id="CHEBI:30616"/>
    </ligand>
</feature>
<dbReference type="PROSITE" id="PS00107">
    <property type="entry name" value="PROTEIN_KINASE_ATP"/>
    <property type="match status" value="1"/>
</dbReference>
<evidence type="ECO:0000256" key="9">
    <source>
        <dbReference type="ARBA" id="ARBA00047899"/>
    </source>
</evidence>
<keyword evidence="4 12" id="KW-0723">Serine/threonine-protein kinase</keyword>
<dbReference type="Gene3D" id="3.30.200.20">
    <property type="entry name" value="Phosphorylase Kinase, domain 1"/>
    <property type="match status" value="1"/>
</dbReference>
<dbReference type="InterPro" id="IPR011009">
    <property type="entry name" value="Kinase-like_dom_sf"/>
</dbReference>
<dbReference type="FunFam" id="3.30.200.20:FF:000228">
    <property type="entry name" value="Serine/threonine-protein kinase BIK1"/>
    <property type="match status" value="1"/>
</dbReference>
<dbReference type="SUPFAM" id="SSF56112">
    <property type="entry name" value="Protein kinase-like (PK-like)"/>
    <property type="match status" value="1"/>
</dbReference>
<dbReference type="PANTHER" id="PTHR45621">
    <property type="entry name" value="OS01G0588500 PROTEIN-RELATED"/>
    <property type="match status" value="1"/>
</dbReference>
<accession>A0A5N5LSF9</accession>
<dbReference type="InterPro" id="IPR050823">
    <property type="entry name" value="Plant_Ser_Thr_Prot_Kinase"/>
</dbReference>
<keyword evidence="5" id="KW-0808">Transferase</keyword>
<keyword evidence="6 11" id="KW-0547">Nucleotide-binding</keyword>
<evidence type="ECO:0000256" key="1">
    <source>
        <dbReference type="ARBA" id="ARBA00004236"/>
    </source>
</evidence>
<evidence type="ECO:0000256" key="12">
    <source>
        <dbReference type="RuleBase" id="RU000304"/>
    </source>
</evidence>
<keyword evidence="7" id="KW-0418">Kinase</keyword>
<comment type="catalytic activity">
    <reaction evidence="10">
        <text>L-seryl-[protein] + ATP = O-phospho-L-seryl-[protein] + ADP + H(+)</text>
        <dbReference type="Rhea" id="RHEA:17989"/>
        <dbReference type="Rhea" id="RHEA-COMP:9863"/>
        <dbReference type="Rhea" id="RHEA-COMP:11604"/>
        <dbReference type="ChEBI" id="CHEBI:15378"/>
        <dbReference type="ChEBI" id="CHEBI:29999"/>
        <dbReference type="ChEBI" id="CHEBI:30616"/>
        <dbReference type="ChEBI" id="CHEBI:83421"/>
        <dbReference type="ChEBI" id="CHEBI:456216"/>
        <dbReference type="EC" id="2.7.11.1"/>
    </reaction>
</comment>
<keyword evidence="3" id="KW-1003">Cell membrane</keyword>
<evidence type="ECO:0000256" key="5">
    <source>
        <dbReference type="ARBA" id="ARBA00022679"/>
    </source>
</evidence>
<reference evidence="16" key="1">
    <citation type="journal article" date="2019" name="Gigascience">
        <title>De novo genome assembly of the endangered Acer yangbiense, a plant species with extremely small populations endemic to Yunnan Province, China.</title>
        <authorList>
            <person name="Yang J."/>
            <person name="Wariss H.M."/>
            <person name="Tao L."/>
            <person name="Zhang R."/>
            <person name="Yun Q."/>
            <person name="Hollingsworth P."/>
            <person name="Dao Z."/>
            <person name="Luo G."/>
            <person name="Guo H."/>
            <person name="Ma Y."/>
            <person name="Sun W."/>
        </authorList>
    </citation>
    <scope>NUCLEOTIDE SEQUENCE [LARGE SCALE GENOMIC DNA]</scope>
    <source>
        <strain evidence="16">cv. br00</strain>
    </source>
</reference>
<dbReference type="EC" id="2.7.11.1" evidence="2"/>
<dbReference type="InterPro" id="IPR001245">
    <property type="entry name" value="Ser-Thr/Tyr_kinase_cat_dom"/>
</dbReference>
<comment type="catalytic activity">
    <reaction evidence="9">
        <text>L-threonyl-[protein] + ATP = O-phospho-L-threonyl-[protein] + ADP + H(+)</text>
        <dbReference type="Rhea" id="RHEA:46608"/>
        <dbReference type="Rhea" id="RHEA-COMP:11060"/>
        <dbReference type="Rhea" id="RHEA-COMP:11605"/>
        <dbReference type="ChEBI" id="CHEBI:15378"/>
        <dbReference type="ChEBI" id="CHEBI:30013"/>
        <dbReference type="ChEBI" id="CHEBI:30616"/>
        <dbReference type="ChEBI" id="CHEBI:61977"/>
        <dbReference type="ChEBI" id="CHEBI:456216"/>
        <dbReference type="EC" id="2.7.11.1"/>
    </reaction>
</comment>
<protein>
    <recommendedName>
        <fullName evidence="2">non-specific serine/threonine protein kinase</fullName>
        <ecNumber evidence="2">2.7.11.1</ecNumber>
    </recommendedName>
</protein>